<dbReference type="Gene3D" id="3.40.50.620">
    <property type="entry name" value="HUPs"/>
    <property type="match status" value="1"/>
</dbReference>
<evidence type="ECO:0000259" key="9">
    <source>
        <dbReference type="Pfam" id="PF19269"/>
    </source>
</evidence>
<evidence type="ECO:0000256" key="7">
    <source>
        <dbReference type="HAMAP-Rule" id="MF_00022"/>
    </source>
</evidence>
<dbReference type="HAMAP" id="MF_00022">
    <property type="entry name" value="Glu_tRNA_synth_type1"/>
    <property type="match status" value="1"/>
</dbReference>
<dbReference type="PANTHER" id="PTHR43311">
    <property type="entry name" value="GLUTAMATE--TRNA LIGASE"/>
    <property type="match status" value="1"/>
</dbReference>
<comment type="catalytic activity">
    <reaction evidence="7">
        <text>tRNA(Glu) + L-glutamate + ATP = L-glutamyl-tRNA(Glu) + AMP + diphosphate</text>
        <dbReference type="Rhea" id="RHEA:23540"/>
        <dbReference type="Rhea" id="RHEA-COMP:9663"/>
        <dbReference type="Rhea" id="RHEA-COMP:9680"/>
        <dbReference type="ChEBI" id="CHEBI:29985"/>
        <dbReference type="ChEBI" id="CHEBI:30616"/>
        <dbReference type="ChEBI" id="CHEBI:33019"/>
        <dbReference type="ChEBI" id="CHEBI:78442"/>
        <dbReference type="ChEBI" id="CHEBI:78520"/>
        <dbReference type="ChEBI" id="CHEBI:456215"/>
        <dbReference type="EC" id="6.1.1.17"/>
    </reaction>
</comment>
<keyword evidence="6 7" id="KW-0030">Aminoacyl-tRNA synthetase</keyword>
<dbReference type="Proteomes" id="UP000006620">
    <property type="component" value="Chromosome"/>
</dbReference>
<feature type="binding site" evidence="7">
    <location>
        <position position="144"/>
    </location>
    <ligand>
        <name>Zn(2+)</name>
        <dbReference type="ChEBI" id="CHEBI:29105"/>
    </ligand>
</feature>
<dbReference type="InterPro" id="IPR020058">
    <property type="entry name" value="Glu/Gln-tRNA-synth_Ib_cat-dom"/>
</dbReference>
<feature type="binding site" evidence="7">
    <location>
        <position position="146"/>
    </location>
    <ligand>
        <name>Zn(2+)</name>
        <dbReference type="ChEBI" id="CHEBI:29105"/>
    </ligand>
</feature>
<comment type="cofactor">
    <cofactor evidence="7">
        <name>Zn(2+)</name>
        <dbReference type="ChEBI" id="CHEBI:29105"/>
    </cofactor>
    <text evidence="7">Binds 1 zinc ion per subunit.</text>
</comment>
<evidence type="ECO:0000313" key="10">
    <source>
        <dbReference type="EMBL" id="AEI45960.1"/>
    </source>
</evidence>
<keyword evidence="7" id="KW-0963">Cytoplasm</keyword>
<comment type="subcellular location">
    <subcellularLocation>
        <location evidence="7">Cytoplasm</location>
    </subcellularLocation>
</comment>
<protein>
    <recommendedName>
        <fullName evidence="7">Glutamate--tRNA ligase</fullName>
        <ecNumber evidence="7">6.1.1.17</ecNumber>
    </recommendedName>
    <alternativeName>
        <fullName evidence="7">Glutamyl-tRNA synthetase</fullName>
        <shortName evidence="7">GluRS</shortName>
    </alternativeName>
</protein>
<evidence type="ECO:0000256" key="1">
    <source>
        <dbReference type="ARBA" id="ARBA00007894"/>
    </source>
</evidence>
<feature type="short sequence motif" description="'KMSKS' region" evidence="7">
    <location>
        <begin position="295"/>
        <end position="299"/>
    </location>
</feature>
<evidence type="ECO:0000259" key="8">
    <source>
        <dbReference type="Pfam" id="PF00749"/>
    </source>
</evidence>
<dbReference type="PANTHER" id="PTHR43311:SF2">
    <property type="entry name" value="GLUTAMATE--TRNA LIGASE, MITOCHONDRIAL-RELATED"/>
    <property type="match status" value="1"/>
</dbReference>
<dbReference type="PATRIC" id="fig|1036673.3.peg.6960"/>
<dbReference type="EC" id="6.1.1.17" evidence="7"/>
<name>F8F7F1_PAEMK</name>
<dbReference type="InterPro" id="IPR000924">
    <property type="entry name" value="Glu/Gln-tRNA-synth"/>
</dbReference>
<evidence type="ECO:0000256" key="2">
    <source>
        <dbReference type="ARBA" id="ARBA00022598"/>
    </source>
</evidence>
<dbReference type="InterPro" id="IPR001412">
    <property type="entry name" value="aa-tRNA-synth_I_CS"/>
</dbReference>
<keyword evidence="4 7" id="KW-0067">ATP-binding</keyword>
<proteinExistence type="inferred from homology"/>
<dbReference type="InterPro" id="IPR008925">
    <property type="entry name" value="aa_tRNA-synth_I_cd-bd_sf"/>
</dbReference>
<dbReference type="HOGENOM" id="CLU_015768_6_3_9"/>
<dbReference type="PRINTS" id="PR00987">
    <property type="entry name" value="TRNASYNTHGLU"/>
</dbReference>
<gene>
    <name evidence="7" type="primary">gltX</name>
    <name evidence="10" type="ordered locus">KNP414_07456</name>
</gene>
<keyword evidence="2 7" id="KW-0436">Ligase</keyword>
<feature type="short sequence motif" description="'HIGH' region" evidence="7">
    <location>
        <begin position="44"/>
        <end position="54"/>
    </location>
</feature>
<feature type="domain" description="Aminoacyl-tRNA synthetase class I anticodon-binding" evidence="9">
    <location>
        <begin position="510"/>
        <end position="547"/>
    </location>
</feature>
<dbReference type="GO" id="GO:0006424">
    <property type="term" value="P:glutamyl-tRNA aminoacylation"/>
    <property type="evidence" value="ECO:0007669"/>
    <property type="project" value="UniProtKB-UniRule"/>
</dbReference>
<feature type="binding site" evidence="7">
    <location>
        <position position="176"/>
    </location>
    <ligand>
        <name>Zn(2+)</name>
        <dbReference type="ChEBI" id="CHEBI:29105"/>
    </ligand>
</feature>
<keyword evidence="7" id="KW-0479">Metal-binding</keyword>
<dbReference type="GO" id="GO:0005829">
    <property type="term" value="C:cytosol"/>
    <property type="evidence" value="ECO:0007669"/>
    <property type="project" value="TreeGrafter"/>
</dbReference>
<dbReference type="GO" id="GO:0000049">
    <property type="term" value="F:tRNA binding"/>
    <property type="evidence" value="ECO:0007669"/>
    <property type="project" value="InterPro"/>
</dbReference>
<reference evidence="10 11" key="2">
    <citation type="journal article" date="2013" name="Genome Announc.">
        <title>Genome Sequence of Growth-Improving Paenibacillus mucilaginosus Strain KNP414.</title>
        <authorList>
            <person name="Lu J.J."/>
            <person name="Wang J.F."/>
            <person name="Hu X.F."/>
        </authorList>
    </citation>
    <scope>NUCLEOTIDE SEQUENCE [LARGE SCALE GENOMIC DNA]</scope>
    <source>
        <strain evidence="10 11">KNP414</strain>
    </source>
</reference>
<accession>F8F7F1</accession>
<feature type="domain" description="Glutamyl/glutaminyl-tRNA synthetase class Ib catalytic" evidence="8">
    <location>
        <begin position="38"/>
        <end position="330"/>
    </location>
</feature>
<comment type="function">
    <text evidence="7">Catalyzes the attachment of glutamate to tRNA(Glu) in a two-step reaction: glutamate is first activated by ATP to form Glu-AMP and then transferred to the acceptor end of tRNA(Glu).</text>
</comment>
<dbReference type="InterPro" id="IPR014729">
    <property type="entry name" value="Rossmann-like_a/b/a_fold"/>
</dbReference>
<feature type="binding site" evidence="7">
    <location>
        <position position="174"/>
    </location>
    <ligand>
        <name>Zn(2+)</name>
        <dbReference type="ChEBI" id="CHEBI:29105"/>
    </ligand>
</feature>
<evidence type="ECO:0000313" key="11">
    <source>
        <dbReference type="Proteomes" id="UP000006620"/>
    </source>
</evidence>
<keyword evidence="7" id="KW-0862">Zinc</keyword>
<dbReference type="NCBIfam" id="TIGR00464">
    <property type="entry name" value="gltX_bact"/>
    <property type="match status" value="1"/>
</dbReference>
<evidence type="ECO:0000256" key="3">
    <source>
        <dbReference type="ARBA" id="ARBA00022741"/>
    </source>
</evidence>
<sequence length="554" mass="61839">MKPMEYKTAAELIWPGALPTPLELEEQYPLRKLASGAIVTRFAPSPTGFLHLGGLFTAFIAGRLAAQTGGRFYLRIEDTDQKREVEGGTEAILEALRAFGVTFDEGTGEAGERGSYGPYKQSRRREIYTAYAKDLMERGLAYPCFCTEEKLAAMRAEQEAQGLTTGYYGKWAVHRDLPLAEVRERIEQGQPYTVRLRSPGDPARSVIVEDLVKGTLTLPENHQDIVLLKADGLPTYHLAHAVDDHLMRTTHVIRGDEWLSSLPVHLQLWEVLGFEAPVYAHLAPILKQEGASKRKLSKRKDPEAAVSYYAERGVPPEAVLEYLLQLANWTFEDWRREHPDAPLTDFALEPGRLNRSGALFDGAKLEDTAKEVVARMTAEEVYNAALAWGRRFHPAFAGWLEADPGYAQRILAIGRGGTKPRKDIAKWSELPAYIGFFYEEPEEPATTELVQARMRLEQARDIVRGYLAAYDEGEAAEEWFGTIRGLAAELGYADSPKTYKKNPAGFNGHTGDVAMVLRLVLTGREQTPDLYEICSVLGGSAVRRRLAGWLEVSR</sequence>
<dbReference type="AlphaFoldDB" id="F8F7F1"/>
<dbReference type="SUPFAM" id="SSF52374">
    <property type="entry name" value="Nucleotidylyl transferase"/>
    <property type="match status" value="1"/>
</dbReference>
<dbReference type="KEGG" id="pms:KNP414_07456"/>
<evidence type="ECO:0000256" key="5">
    <source>
        <dbReference type="ARBA" id="ARBA00022917"/>
    </source>
</evidence>
<dbReference type="Gene3D" id="1.10.10.350">
    <property type="match status" value="1"/>
</dbReference>
<dbReference type="EMBL" id="CP002869">
    <property type="protein sequence ID" value="AEI45960.1"/>
    <property type="molecule type" value="Genomic_DNA"/>
</dbReference>
<dbReference type="GO" id="GO:0005524">
    <property type="term" value="F:ATP binding"/>
    <property type="evidence" value="ECO:0007669"/>
    <property type="project" value="UniProtKB-UniRule"/>
</dbReference>
<organism evidence="10 11">
    <name type="scientific">Paenibacillus mucilaginosus (strain KNP414)</name>
    <dbReference type="NCBI Taxonomy" id="1036673"/>
    <lineage>
        <taxon>Bacteria</taxon>
        <taxon>Bacillati</taxon>
        <taxon>Bacillota</taxon>
        <taxon>Bacilli</taxon>
        <taxon>Bacillales</taxon>
        <taxon>Paenibacillaceae</taxon>
        <taxon>Paenibacillus</taxon>
    </lineage>
</organism>
<dbReference type="GO" id="GO:0004818">
    <property type="term" value="F:glutamate-tRNA ligase activity"/>
    <property type="evidence" value="ECO:0007669"/>
    <property type="project" value="UniProtKB-UniRule"/>
</dbReference>
<reference evidence="11" key="1">
    <citation type="submission" date="2011-06" db="EMBL/GenBank/DDBJ databases">
        <title>Complete genome sequence of Paenibacillus mucilaginosus KNP414.</title>
        <authorList>
            <person name="Wang J."/>
            <person name="Hu S."/>
            <person name="Hu X."/>
            <person name="Zhang B."/>
            <person name="Dong D."/>
            <person name="Zhang S."/>
            <person name="Zhao K."/>
            <person name="Wu D."/>
        </authorList>
    </citation>
    <scope>NUCLEOTIDE SEQUENCE [LARGE SCALE GENOMIC DNA]</scope>
    <source>
        <strain evidence="11">KNP414</strain>
    </source>
</reference>
<dbReference type="InterPro" id="IPR020751">
    <property type="entry name" value="aa-tRNA-synth_I_codon-bd_sub2"/>
</dbReference>
<comment type="subunit">
    <text evidence="7">Monomer.</text>
</comment>
<dbReference type="InterPro" id="IPR045462">
    <property type="entry name" value="aa-tRNA-synth_I_cd-bd"/>
</dbReference>
<keyword evidence="5 7" id="KW-0648">Protein biosynthesis</keyword>
<comment type="similarity">
    <text evidence="1 7">Belongs to the class-I aminoacyl-tRNA synthetase family. Glutamate--tRNA ligase type 1 subfamily.</text>
</comment>
<dbReference type="InterPro" id="IPR049940">
    <property type="entry name" value="GluQ/Sye"/>
</dbReference>
<dbReference type="RefSeq" id="WP_013921101.1">
    <property type="nucleotide sequence ID" value="NC_015690.1"/>
</dbReference>
<dbReference type="SUPFAM" id="SSF48163">
    <property type="entry name" value="An anticodon-binding domain of class I aminoacyl-tRNA synthetases"/>
    <property type="match status" value="1"/>
</dbReference>
<keyword evidence="3 7" id="KW-0547">Nucleotide-binding</keyword>
<evidence type="ECO:0000256" key="4">
    <source>
        <dbReference type="ARBA" id="ARBA00022840"/>
    </source>
</evidence>
<dbReference type="Pfam" id="PF19269">
    <property type="entry name" value="Anticodon_2"/>
    <property type="match status" value="1"/>
</dbReference>
<evidence type="ECO:0000256" key="6">
    <source>
        <dbReference type="ARBA" id="ARBA00023146"/>
    </source>
</evidence>
<dbReference type="Pfam" id="PF00749">
    <property type="entry name" value="tRNA-synt_1c"/>
    <property type="match status" value="1"/>
</dbReference>
<dbReference type="PROSITE" id="PS00178">
    <property type="entry name" value="AA_TRNA_LIGASE_I"/>
    <property type="match status" value="1"/>
</dbReference>
<dbReference type="InterPro" id="IPR004527">
    <property type="entry name" value="Glu-tRNA-ligase_bac/mito"/>
</dbReference>
<dbReference type="GO" id="GO:0008270">
    <property type="term" value="F:zinc ion binding"/>
    <property type="evidence" value="ECO:0007669"/>
    <property type="project" value="UniProtKB-UniRule"/>
</dbReference>
<feature type="binding site" evidence="7">
    <location>
        <position position="298"/>
    </location>
    <ligand>
        <name>ATP</name>
        <dbReference type="ChEBI" id="CHEBI:30616"/>
    </ligand>
</feature>